<dbReference type="PhylomeDB" id="A7S6Y5"/>
<keyword evidence="3" id="KW-1185">Reference proteome</keyword>
<dbReference type="PANTHER" id="PTHR47635:SF2">
    <property type="entry name" value="LAMG-LIKE JELLYROLL FOLD DOMAIN-CONTAINING PROTEIN"/>
    <property type="match status" value="1"/>
</dbReference>
<name>A7S6Y5_NEMVE</name>
<dbReference type="Gene3D" id="2.60.120.200">
    <property type="match status" value="1"/>
</dbReference>
<dbReference type="PROSITE" id="PS50948">
    <property type="entry name" value="PAN"/>
    <property type="match status" value="1"/>
</dbReference>
<proteinExistence type="predicted"/>
<evidence type="ECO:0000313" key="3">
    <source>
        <dbReference type="Proteomes" id="UP000001593"/>
    </source>
</evidence>
<dbReference type="Gene3D" id="3.50.4.10">
    <property type="entry name" value="Hepatocyte Growth Factor"/>
    <property type="match status" value="1"/>
</dbReference>
<dbReference type="EMBL" id="DS469590">
    <property type="protein sequence ID" value="EDO40510.1"/>
    <property type="molecule type" value="Genomic_DNA"/>
</dbReference>
<reference evidence="2 3" key="1">
    <citation type="journal article" date="2007" name="Science">
        <title>Sea anemone genome reveals ancestral eumetazoan gene repertoire and genomic organization.</title>
        <authorList>
            <person name="Putnam N.H."/>
            <person name="Srivastava M."/>
            <person name="Hellsten U."/>
            <person name="Dirks B."/>
            <person name="Chapman J."/>
            <person name="Salamov A."/>
            <person name="Terry A."/>
            <person name="Shapiro H."/>
            <person name="Lindquist E."/>
            <person name="Kapitonov V.V."/>
            <person name="Jurka J."/>
            <person name="Genikhovich G."/>
            <person name="Grigoriev I.V."/>
            <person name="Lucas S.M."/>
            <person name="Steele R.E."/>
            <person name="Finnerty J.R."/>
            <person name="Technau U."/>
            <person name="Martindale M.Q."/>
            <person name="Rokhsar D.S."/>
        </authorList>
    </citation>
    <scope>NUCLEOTIDE SEQUENCE [LARGE SCALE GENOMIC DNA]</scope>
    <source>
        <strain evidence="3">CH2 X CH6</strain>
    </source>
</reference>
<dbReference type="SUPFAM" id="SSF49899">
    <property type="entry name" value="Concanavalin A-like lectins/glucanases"/>
    <property type="match status" value="1"/>
</dbReference>
<dbReference type="HOGENOM" id="CLU_048339_0_0_1"/>
<dbReference type="Pfam" id="PF13385">
    <property type="entry name" value="Laminin_G_3"/>
    <property type="match status" value="1"/>
</dbReference>
<dbReference type="AlphaFoldDB" id="A7S6Y5"/>
<dbReference type="InParanoid" id="A7S6Y5"/>
<sequence>MKAQVLLQKMLVKVRSLARYHQKRTDVTKNAPHFKPSEMQASGKTVLGLLLLSLELTLKNAFVKAMPSPVALYNFSLPDLFEDMSGNGVKLENVGQYQLTEGPTGDKDGAVLFLGTDGSYRILNRNDKTDTRYSITILLWIRHESSGPILQFDRDSWNGVHFWFRTPTELYLQIPERSTGKKYDALTYSSLPTKTWHHVGFTYDYSTGLQRLYVNGTMVAESNVGNHEIATNYEMYFAKSQGLKLTSSSEYKLRARMNCFQIYDQALSPDHVKAARDRCTRKELFMQCFNYQVLKSFVAAKNYVWYGFKGNKAKKIRSSCPSKSDCQVWINSTHPSRPQGTVEHELCVRGASGCCEQKARVEIRQCYGYNVYKFKGLPPLDAHIMICLATDTDNDAPEKIFGPMPGYRLINHVIYTETHVPSPTVCIGYCLLDDKRCKSVNYSARDNGICQLNNATEFDEHLSINQTWDYYKPLQFITFA</sequence>
<dbReference type="PANTHER" id="PTHR47635">
    <property type="entry name" value="CUB DOMAIN-CONTAINING PROTEIN"/>
    <property type="match status" value="1"/>
</dbReference>
<dbReference type="InterPro" id="IPR003609">
    <property type="entry name" value="Pan_app"/>
</dbReference>
<protein>
    <recommendedName>
        <fullName evidence="1">Apple domain-containing protein</fullName>
    </recommendedName>
</protein>
<feature type="domain" description="Apple" evidence="1">
    <location>
        <begin position="387"/>
        <end position="475"/>
    </location>
</feature>
<dbReference type="Proteomes" id="UP000001593">
    <property type="component" value="Unassembled WGS sequence"/>
</dbReference>
<dbReference type="SUPFAM" id="SSF57414">
    <property type="entry name" value="Hairpin loop containing domain-like"/>
    <property type="match status" value="1"/>
</dbReference>
<organism evidence="2 3">
    <name type="scientific">Nematostella vectensis</name>
    <name type="common">Starlet sea anemone</name>
    <dbReference type="NCBI Taxonomy" id="45351"/>
    <lineage>
        <taxon>Eukaryota</taxon>
        <taxon>Metazoa</taxon>
        <taxon>Cnidaria</taxon>
        <taxon>Anthozoa</taxon>
        <taxon>Hexacorallia</taxon>
        <taxon>Actiniaria</taxon>
        <taxon>Edwardsiidae</taxon>
        <taxon>Nematostella</taxon>
    </lineage>
</organism>
<evidence type="ECO:0000259" key="1">
    <source>
        <dbReference type="PROSITE" id="PS50948"/>
    </source>
</evidence>
<dbReference type="InterPro" id="IPR013320">
    <property type="entry name" value="ConA-like_dom_sf"/>
</dbReference>
<dbReference type="Pfam" id="PF00024">
    <property type="entry name" value="PAN_1"/>
    <property type="match status" value="1"/>
</dbReference>
<gene>
    <name evidence="2" type="ORF">NEMVEDRAFT_v1g207782</name>
</gene>
<evidence type="ECO:0000313" key="2">
    <source>
        <dbReference type="EMBL" id="EDO40510.1"/>
    </source>
</evidence>
<accession>A7S6Y5</accession>